<dbReference type="InterPro" id="IPR008254">
    <property type="entry name" value="Flavodoxin/NO_synth"/>
</dbReference>
<dbReference type="PANTHER" id="PTHR19384:SF128">
    <property type="entry name" value="NADPH OXIDOREDUCTASE A"/>
    <property type="match status" value="1"/>
</dbReference>
<protein>
    <recommendedName>
        <fullName evidence="11">Sulfite reductase [NADPH] flavoprotein alpha-component</fullName>
        <shortName evidence="11">SiR-FP</shortName>
        <ecNumber evidence="11">1.8.1.2</ecNumber>
    </recommendedName>
</protein>
<keyword evidence="2 11" id="KW-0028">Amino-acid biosynthesis</keyword>
<evidence type="ECO:0000313" key="16">
    <source>
        <dbReference type="Proteomes" id="UP000250079"/>
    </source>
</evidence>
<dbReference type="Gene3D" id="3.40.50.360">
    <property type="match status" value="1"/>
</dbReference>
<keyword evidence="6 11" id="KW-0521">NADP</keyword>
<dbReference type="InterPro" id="IPR039261">
    <property type="entry name" value="FNR_nucleotide-bd"/>
</dbReference>
<keyword evidence="16" id="KW-1185">Reference proteome</keyword>
<evidence type="ECO:0000256" key="4">
    <source>
        <dbReference type="ARBA" id="ARBA00022643"/>
    </source>
</evidence>
<feature type="binding site" evidence="12">
    <location>
        <begin position="524"/>
        <end position="525"/>
    </location>
    <ligand>
        <name>NADP(+)</name>
        <dbReference type="ChEBI" id="CHEBI:58349"/>
    </ligand>
</feature>
<organism evidence="15 16">
    <name type="scientific">Granulosicoccus antarcticus IMCC3135</name>
    <dbReference type="NCBI Taxonomy" id="1192854"/>
    <lineage>
        <taxon>Bacteria</taxon>
        <taxon>Pseudomonadati</taxon>
        <taxon>Pseudomonadota</taxon>
        <taxon>Gammaproteobacteria</taxon>
        <taxon>Chromatiales</taxon>
        <taxon>Granulosicoccaceae</taxon>
        <taxon>Granulosicoccus</taxon>
    </lineage>
</organism>
<keyword evidence="9 11" id="KW-0198">Cysteine biosynthesis</keyword>
<reference evidence="15 16" key="1">
    <citation type="submission" date="2016-12" db="EMBL/GenBank/DDBJ databases">
        <authorList>
            <person name="Song W.-J."/>
            <person name="Kurnit D.M."/>
        </authorList>
    </citation>
    <scope>NUCLEOTIDE SEQUENCE [LARGE SCALE GENOMIC DNA]</scope>
    <source>
        <strain evidence="15 16">IMCC3135</strain>
    </source>
</reference>
<dbReference type="NCBIfam" id="TIGR01931">
    <property type="entry name" value="cysJ"/>
    <property type="match status" value="1"/>
</dbReference>
<feature type="binding site" evidence="12">
    <location>
        <position position="566"/>
    </location>
    <ligand>
        <name>NADP(+)</name>
        <dbReference type="ChEBI" id="CHEBI:58349"/>
    </ligand>
</feature>
<keyword evidence="5 11" id="KW-0274">FAD</keyword>
<accession>A0A2Z2NWJ5</accession>
<dbReference type="SUPFAM" id="SSF52218">
    <property type="entry name" value="Flavoproteins"/>
    <property type="match status" value="1"/>
</dbReference>
<comment type="subunit">
    <text evidence="11">Alpha(8)-beta(8). The alpha component is a flavoprotein, the beta component is a hemoprotein.</text>
</comment>
<dbReference type="GO" id="GO:0050660">
    <property type="term" value="F:flavin adenine dinucleotide binding"/>
    <property type="evidence" value="ECO:0007669"/>
    <property type="project" value="InterPro"/>
</dbReference>
<keyword evidence="3 11" id="KW-0285">Flavoprotein</keyword>
<feature type="binding site" evidence="12">
    <location>
        <begin position="530"/>
        <end position="534"/>
    </location>
    <ligand>
        <name>NADP(+)</name>
        <dbReference type="ChEBI" id="CHEBI:58349"/>
    </ligand>
</feature>
<evidence type="ECO:0000256" key="5">
    <source>
        <dbReference type="ARBA" id="ARBA00022827"/>
    </source>
</evidence>
<dbReference type="InterPro" id="IPR001433">
    <property type="entry name" value="OxRdtase_FAD/NAD-bd"/>
</dbReference>
<evidence type="ECO:0000256" key="11">
    <source>
        <dbReference type="PIRNR" id="PIRNR000207"/>
    </source>
</evidence>
<dbReference type="Pfam" id="PF00175">
    <property type="entry name" value="NAD_binding_1"/>
    <property type="match status" value="1"/>
</dbReference>
<dbReference type="InterPro" id="IPR001709">
    <property type="entry name" value="Flavoprot_Pyr_Nucl_cyt_Rdtase"/>
</dbReference>
<feature type="binding site" evidence="12">
    <location>
        <position position="415"/>
    </location>
    <ligand>
        <name>FAD</name>
        <dbReference type="ChEBI" id="CHEBI:57692"/>
    </ligand>
</feature>
<evidence type="ECO:0000256" key="2">
    <source>
        <dbReference type="ARBA" id="ARBA00022605"/>
    </source>
</evidence>
<dbReference type="FunFam" id="3.40.50.80:FF:000001">
    <property type="entry name" value="NADPH--cytochrome P450 reductase 1"/>
    <property type="match status" value="1"/>
</dbReference>
<dbReference type="InterPro" id="IPR017938">
    <property type="entry name" value="Riboflavin_synthase-like_b-brl"/>
</dbReference>
<comment type="cofactor">
    <cofactor evidence="11 12">
        <name>FAD</name>
        <dbReference type="ChEBI" id="CHEBI:57692"/>
    </cofactor>
    <text evidence="11 12">Binds 1 FAD per subunit.</text>
</comment>
<feature type="binding site" evidence="12">
    <location>
        <begin position="116"/>
        <end position="119"/>
    </location>
    <ligand>
        <name>FMN</name>
        <dbReference type="ChEBI" id="CHEBI:58210"/>
    </ligand>
</feature>
<feature type="binding site" evidence="12">
    <location>
        <position position="604"/>
    </location>
    <ligand>
        <name>FAD</name>
        <dbReference type="ChEBI" id="CHEBI:57692"/>
    </ligand>
</feature>
<dbReference type="AlphaFoldDB" id="A0A2Z2NWJ5"/>
<dbReference type="Proteomes" id="UP000250079">
    <property type="component" value="Chromosome"/>
</dbReference>
<evidence type="ECO:0000256" key="7">
    <source>
        <dbReference type="ARBA" id="ARBA00022982"/>
    </source>
</evidence>
<comment type="pathway">
    <text evidence="11">Sulfur metabolism; hydrogen sulfide biosynthesis; hydrogen sulfide from sulfite (NADPH route): step 1/1.</text>
</comment>
<dbReference type="InterPro" id="IPR010199">
    <property type="entry name" value="CysJ"/>
</dbReference>
<evidence type="ECO:0000256" key="10">
    <source>
        <dbReference type="ARBA" id="ARBA00052219"/>
    </source>
</evidence>
<dbReference type="InterPro" id="IPR029039">
    <property type="entry name" value="Flavoprotein-like_sf"/>
</dbReference>
<feature type="binding site" evidence="12">
    <location>
        <position position="327"/>
    </location>
    <ligand>
        <name>FAD</name>
        <dbReference type="ChEBI" id="CHEBI:57692"/>
    </ligand>
</feature>
<evidence type="ECO:0000256" key="8">
    <source>
        <dbReference type="ARBA" id="ARBA00023002"/>
    </source>
</evidence>
<feature type="binding site" evidence="12">
    <location>
        <begin position="409"/>
        <end position="411"/>
    </location>
    <ligand>
        <name>FAD</name>
        <dbReference type="ChEBI" id="CHEBI:57692"/>
    </ligand>
</feature>
<dbReference type="InterPro" id="IPR003097">
    <property type="entry name" value="CysJ-like_FAD-binding"/>
</dbReference>
<dbReference type="SUPFAM" id="SSF63380">
    <property type="entry name" value="Riboflavin synthase domain-like"/>
    <property type="match status" value="1"/>
</dbReference>
<feature type="binding site" evidence="12">
    <location>
        <begin position="391"/>
        <end position="394"/>
    </location>
    <ligand>
        <name>FAD</name>
        <dbReference type="ChEBI" id="CHEBI:57692"/>
    </ligand>
</feature>
<keyword evidence="8 11" id="KW-0560">Oxidoreductase</keyword>
<sequence length="604" mass="66040">MILSDIPQGLSPLTPTQIHQVKDLLGSMTPIQQAWISGYMAAAANAATPIALQETVSVDASPLTILYGSQTGNAKGIAEEMASKAKARGLDVKLANMADYKPNQLKNEKFLTIVISTYGEGEPPEQAEKLYNFLSSKKAPKLDGVQVAVIGLGDSSYEFFCKTASDFEERLSALGATVITERALLDVDYDEAAAAWVDGAVDLFEPELKALNGAASPAVNGLAGFSGAPQVAESIYNKKNPFTAEVGEVQKITGRDSLKDVRHVEISLEGSGLQYQSGDSLGVYFLNDSLVVDEVLALLKIDADEAVRIGDDSKSVRDALIEDFELTQSYPGFVEKYAAATGNTELAEIASDKAGLRDYLSDRQIYDVIRQNPGELTAQALIESLRKQQPRLYSIASSQKEVEEEVHLTIAVVEYDTHENNHLGGCSGFLGRRVEDGDKVRVYVEHNDSFRLPENPEAPVIMIGPGTGIAPFRSFLQDREADGVEGNSWLFFGNPHFTQDFLYQVELQSYLKSGVLSKLSVAFSRDQAQKIYVQDRIVENGAELFEWLEKGAHLYICGDGNHMAKDVHQALLSVVETHGGRSAEEAEAYVEALRDDKRYQKDVY</sequence>
<feature type="domain" description="FAD-binding FR-type" evidence="14">
    <location>
        <begin position="239"/>
        <end position="453"/>
    </location>
</feature>
<comment type="catalytic activity">
    <reaction evidence="10 11">
        <text>hydrogen sulfide + 3 NADP(+) + 3 H2O = sulfite + 3 NADPH + 4 H(+)</text>
        <dbReference type="Rhea" id="RHEA:13801"/>
        <dbReference type="ChEBI" id="CHEBI:15377"/>
        <dbReference type="ChEBI" id="CHEBI:15378"/>
        <dbReference type="ChEBI" id="CHEBI:17359"/>
        <dbReference type="ChEBI" id="CHEBI:29919"/>
        <dbReference type="ChEBI" id="CHEBI:57783"/>
        <dbReference type="ChEBI" id="CHEBI:58349"/>
        <dbReference type="EC" id="1.8.1.2"/>
    </reaction>
</comment>
<dbReference type="UniPathway" id="UPA00140">
    <property type="reaction ID" value="UER00207"/>
</dbReference>
<dbReference type="EC" id="1.8.1.2" evidence="11"/>
<keyword evidence="7 11" id="KW-0249">Electron transport</keyword>
<gene>
    <name evidence="15" type="primary">cysJ</name>
    <name evidence="15" type="ORF">IMCC3135_28920</name>
</gene>
<dbReference type="Gene3D" id="2.40.30.10">
    <property type="entry name" value="Translation factors"/>
    <property type="match status" value="1"/>
</dbReference>
<dbReference type="KEGG" id="gai:IMCC3135_28920"/>
<dbReference type="PIRSF" id="PIRSF000207">
    <property type="entry name" value="SiR-FP_CysJ"/>
    <property type="match status" value="1"/>
</dbReference>
<comment type="function">
    <text evidence="11">Component of the sulfite reductase complex that catalyzes the 6-electron reduction of sulfite to sulfide. This is one of several activities required for the biosynthesis of L-cysteine from sulfate. The flavoprotein component catalyzes the electron flow from NADPH -&gt; FAD -&gt; FMN to the hemoprotein component.</text>
</comment>
<keyword evidence="4 11" id="KW-0288">FMN</keyword>
<dbReference type="Gene3D" id="1.20.990.10">
    <property type="entry name" value="NADPH-cytochrome p450 Reductase, Chain A, domain 3"/>
    <property type="match status" value="1"/>
</dbReference>
<evidence type="ECO:0000259" key="13">
    <source>
        <dbReference type="PROSITE" id="PS50902"/>
    </source>
</evidence>
<dbReference type="GO" id="GO:0004783">
    <property type="term" value="F:sulfite reductase (NADPH) activity"/>
    <property type="evidence" value="ECO:0007669"/>
    <property type="project" value="UniProtKB-EC"/>
</dbReference>
<dbReference type="PRINTS" id="PR00371">
    <property type="entry name" value="FPNCR"/>
</dbReference>
<evidence type="ECO:0000256" key="9">
    <source>
        <dbReference type="ARBA" id="ARBA00023192"/>
    </source>
</evidence>
<feature type="binding site" evidence="12">
    <location>
        <begin position="152"/>
        <end position="161"/>
    </location>
    <ligand>
        <name>FMN</name>
        <dbReference type="ChEBI" id="CHEBI:58210"/>
    </ligand>
</feature>
<dbReference type="RefSeq" id="WP_088920685.1">
    <property type="nucleotide sequence ID" value="NZ_CP018632.1"/>
</dbReference>
<comment type="cofactor">
    <cofactor evidence="11 12">
        <name>FMN</name>
        <dbReference type="ChEBI" id="CHEBI:58210"/>
    </cofactor>
    <text evidence="11 12">Binds 1 FMN per subunit.</text>
</comment>
<dbReference type="GO" id="GO:0010181">
    <property type="term" value="F:FMN binding"/>
    <property type="evidence" value="ECO:0007669"/>
    <property type="project" value="InterPro"/>
</dbReference>
<dbReference type="EMBL" id="CP018632">
    <property type="protein sequence ID" value="ASJ75836.1"/>
    <property type="molecule type" value="Genomic_DNA"/>
</dbReference>
<dbReference type="PROSITE" id="PS50902">
    <property type="entry name" value="FLAVODOXIN_LIKE"/>
    <property type="match status" value="1"/>
</dbReference>
<dbReference type="OrthoDB" id="9816402at2"/>
<evidence type="ECO:0000256" key="1">
    <source>
        <dbReference type="ARBA" id="ARBA00022448"/>
    </source>
</evidence>
<name>A0A2Z2NWJ5_9GAMM</name>
<dbReference type="CDD" id="cd06199">
    <property type="entry name" value="SiR"/>
    <property type="match status" value="1"/>
</dbReference>
<proteinExistence type="predicted"/>
<dbReference type="InterPro" id="IPR017927">
    <property type="entry name" value="FAD-bd_FR_type"/>
</dbReference>
<dbReference type="InterPro" id="IPR023173">
    <property type="entry name" value="NADPH_Cyt_P450_Rdtase_alpha"/>
</dbReference>
<dbReference type="GO" id="GO:0005829">
    <property type="term" value="C:cytosol"/>
    <property type="evidence" value="ECO:0007669"/>
    <property type="project" value="TreeGrafter"/>
</dbReference>
<dbReference type="GO" id="GO:0070814">
    <property type="term" value="P:hydrogen sulfide biosynthetic process"/>
    <property type="evidence" value="ECO:0007669"/>
    <property type="project" value="UniProtKB-UniPathway"/>
</dbReference>
<feature type="domain" description="Flavodoxin-like" evidence="13">
    <location>
        <begin position="63"/>
        <end position="201"/>
    </location>
</feature>
<dbReference type="Pfam" id="PF00258">
    <property type="entry name" value="Flavodoxin_1"/>
    <property type="match status" value="1"/>
</dbReference>
<feature type="binding site" evidence="12">
    <location>
        <begin position="424"/>
        <end position="427"/>
    </location>
    <ligand>
        <name>FAD</name>
        <dbReference type="ChEBI" id="CHEBI:57692"/>
    </ligand>
</feature>
<dbReference type="InterPro" id="IPR001094">
    <property type="entry name" value="Flavdoxin-like"/>
</dbReference>
<dbReference type="Pfam" id="PF00667">
    <property type="entry name" value="FAD_binding_1"/>
    <property type="match status" value="1"/>
</dbReference>
<dbReference type="PROSITE" id="PS51384">
    <property type="entry name" value="FAD_FR"/>
    <property type="match status" value="1"/>
</dbReference>
<dbReference type="PANTHER" id="PTHR19384">
    <property type="entry name" value="NITRIC OXIDE SYNTHASE-RELATED"/>
    <property type="match status" value="1"/>
</dbReference>
<dbReference type="PRINTS" id="PR00369">
    <property type="entry name" value="FLAVODOXIN"/>
</dbReference>
<dbReference type="Gene3D" id="3.40.50.80">
    <property type="entry name" value="Nucleotide-binding domain of ferredoxin-NADP reductase (FNR) module"/>
    <property type="match status" value="1"/>
</dbReference>
<evidence type="ECO:0000256" key="6">
    <source>
        <dbReference type="ARBA" id="ARBA00022857"/>
    </source>
</evidence>
<feature type="binding site" evidence="12">
    <location>
        <begin position="69"/>
        <end position="74"/>
    </location>
    <ligand>
        <name>FMN</name>
        <dbReference type="ChEBI" id="CHEBI:58210"/>
    </ligand>
</feature>
<dbReference type="SUPFAM" id="SSF52343">
    <property type="entry name" value="Ferredoxin reductase-like, C-terminal NADP-linked domain"/>
    <property type="match status" value="1"/>
</dbReference>
<evidence type="ECO:0000256" key="12">
    <source>
        <dbReference type="PIRSR" id="PIRSR000207-1"/>
    </source>
</evidence>
<dbReference type="GO" id="GO:0019344">
    <property type="term" value="P:cysteine biosynthetic process"/>
    <property type="evidence" value="ECO:0007669"/>
    <property type="project" value="UniProtKB-KW"/>
</dbReference>
<evidence type="ECO:0000256" key="3">
    <source>
        <dbReference type="ARBA" id="ARBA00022630"/>
    </source>
</evidence>
<evidence type="ECO:0000313" key="15">
    <source>
        <dbReference type="EMBL" id="ASJ75836.1"/>
    </source>
</evidence>
<evidence type="ECO:0000259" key="14">
    <source>
        <dbReference type="PROSITE" id="PS51384"/>
    </source>
</evidence>
<keyword evidence="1 11" id="KW-0813">Transport</keyword>